<accession>A0ABQ1L6V5</accession>
<keyword evidence="3" id="KW-0282">Flagellum</keyword>
<keyword evidence="4" id="KW-1185">Reference proteome</keyword>
<name>A0ABQ1L6V5_9PROT</name>
<organism evidence="3 4">
    <name type="scientific">Asaia siamensis</name>
    <dbReference type="NCBI Taxonomy" id="110479"/>
    <lineage>
        <taxon>Bacteria</taxon>
        <taxon>Pseudomonadati</taxon>
        <taxon>Pseudomonadota</taxon>
        <taxon>Alphaproteobacteria</taxon>
        <taxon>Acetobacterales</taxon>
        <taxon>Acetobacteraceae</taxon>
        <taxon>Asaia</taxon>
    </lineage>
</organism>
<evidence type="ECO:0000259" key="2">
    <source>
        <dbReference type="Pfam" id="PF00460"/>
    </source>
</evidence>
<dbReference type="InterPro" id="IPR001444">
    <property type="entry name" value="Flag_bb_rod_N"/>
</dbReference>
<protein>
    <submittedName>
        <fullName evidence="3">Flagellar biosynthesis protein FlgB</fullName>
    </submittedName>
</protein>
<keyword evidence="3" id="KW-0966">Cell projection</keyword>
<sequence>MLQAASAQLTASTSGTDVLDLATQRMHWLQSRESVLAGNVANANTPGYVARDLPQFAGVLKDHLSVSLARTDAGHLAGSTSQSSIKKDIGSSSIDGNQVDLETELEKITATDDQQRLATNAYSTYMSMFSIALGSS</sequence>
<dbReference type="RefSeq" id="WP_188424413.1">
    <property type="nucleotide sequence ID" value="NZ_BMCH01000001.1"/>
</dbReference>
<evidence type="ECO:0000256" key="1">
    <source>
        <dbReference type="ARBA" id="ARBA00004117"/>
    </source>
</evidence>
<reference evidence="4" key="1">
    <citation type="journal article" date="2019" name="Int. J. Syst. Evol. Microbiol.">
        <title>The Global Catalogue of Microorganisms (GCM) 10K type strain sequencing project: providing services to taxonomists for standard genome sequencing and annotation.</title>
        <authorList>
            <consortium name="The Broad Institute Genomics Platform"/>
            <consortium name="The Broad Institute Genome Sequencing Center for Infectious Disease"/>
            <person name="Wu L."/>
            <person name="Ma J."/>
        </authorList>
    </citation>
    <scope>NUCLEOTIDE SEQUENCE [LARGE SCALE GENOMIC DNA]</scope>
    <source>
        <strain evidence="4">CCM 7132</strain>
    </source>
</reference>
<comment type="caution">
    <text evidence="3">The sequence shown here is derived from an EMBL/GenBank/DDBJ whole genome shotgun (WGS) entry which is preliminary data.</text>
</comment>
<evidence type="ECO:0000313" key="3">
    <source>
        <dbReference type="EMBL" id="GGC18937.1"/>
    </source>
</evidence>
<keyword evidence="3" id="KW-0969">Cilium</keyword>
<comment type="subcellular location">
    <subcellularLocation>
        <location evidence="1">Bacterial flagellum basal body</location>
    </subcellularLocation>
</comment>
<feature type="domain" description="Flagellar basal body rod protein N-terminal" evidence="2">
    <location>
        <begin position="22"/>
        <end position="48"/>
    </location>
</feature>
<gene>
    <name evidence="3" type="ORF">GCM10007207_00210</name>
</gene>
<dbReference type="Pfam" id="PF00460">
    <property type="entry name" value="Flg_bb_rod"/>
    <property type="match status" value="1"/>
</dbReference>
<dbReference type="EMBL" id="BMCH01000001">
    <property type="protein sequence ID" value="GGC18937.1"/>
    <property type="molecule type" value="Genomic_DNA"/>
</dbReference>
<dbReference type="Proteomes" id="UP000637769">
    <property type="component" value="Unassembled WGS sequence"/>
</dbReference>
<proteinExistence type="predicted"/>
<evidence type="ECO:0000313" key="4">
    <source>
        <dbReference type="Proteomes" id="UP000637769"/>
    </source>
</evidence>